<protein>
    <submittedName>
        <fullName evidence="3">Uncharacterized protein LOC112453666</fullName>
    </submittedName>
</protein>
<evidence type="ECO:0000256" key="1">
    <source>
        <dbReference type="SAM" id="Phobius"/>
    </source>
</evidence>
<feature type="transmembrane region" description="Helical" evidence="1">
    <location>
        <begin position="78"/>
        <end position="95"/>
    </location>
</feature>
<dbReference type="AlphaFoldDB" id="A0A6J1PLW1"/>
<keyword evidence="1" id="KW-0812">Transmembrane</keyword>
<proteinExistence type="predicted"/>
<dbReference type="GeneID" id="112453666"/>
<name>A0A6J1PLW1_9HYME</name>
<dbReference type="RefSeq" id="XP_024870313.1">
    <property type="nucleotide sequence ID" value="XM_025014545.1"/>
</dbReference>
<keyword evidence="1" id="KW-1133">Transmembrane helix</keyword>
<keyword evidence="1" id="KW-0472">Membrane</keyword>
<reference evidence="3" key="1">
    <citation type="submission" date="2025-08" db="UniProtKB">
        <authorList>
            <consortium name="RefSeq"/>
        </authorList>
    </citation>
    <scope>IDENTIFICATION</scope>
    <source>
        <tissue evidence="3">Whole body</tissue>
    </source>
</reference>
<dbReference type="Proteomes" id="UP000504618">
    <property type="component" value="Unplaced"/>
</dbReference>
<evidence type="ECO:0000313" key="3">
    <source>
        <dbReference type="RefSeq" id="XP_024870313.1"/>
    </source>
</evidence>
<gene>
    <name evidence="3" type="primary">LOC112453666</name>
</gene>
<accession>A0A6J1PLW1</accession>
<keyword evidence="2" id="KW-1185">Reference proteome</keyword>
<evidence type="ECO:0000313" key="2">
    <source>
        <dbReference type="Proteomes" id="UP000504618"/>
    </source>
</evidence>
<organism evidence="2 3">
    <name type="scientific">Temnothorax curvispinosus</name>
    <dbReference type="NCBI Taxonomy" id="300111"/>
    <lineage>
        <taxon>Eukaryota</taxon>
        <taxon>Metazoa</taxon>
        <taxon>Ecdysozoa</taxon>
        <taxon>Arthropoda</taxon>
        <taxon>Hexapoda</taxon>
        <taxon>Insecta</taxon>
        <taxon>Pterygota</taxon>
        <taxon>Neoptera</taxon>
        <taxon>Endopterygota</taxon>
        <taxon>Hymenoptera</taxon>
        <taxon>Apocrita</taxon>
        <taxon>Aculeata</taxon>
        <taxon>Formicoidea</taxon>
        <taxon>Formicidae</taxon>
        <taxon>Myrmicinae</taxon>
        <taxon>Temnothorax</taxon>
    </lineage>
</organism>
<sequence>MNENEHLLGFLDGNSLDKHDIRVISLLTYIYPDPNIHLLKPTGIKSLPTFKDAYCLFRASLHQETSTISNIMISLRKVVIVVAALIALAAFAHAIPTPGPIASGAITIYPIPQRPPYAPNPWIYPKPTTVQPAGR</sequence>